<dbReference type="EMBL" id="JAJSOW010000004">
    <property type="protein sequence ID" value="KAI9191473.1"/>
    <property type="molecule type" value="Genomic_DNA"/>
</dbReference>
<comment type="caution">
    <text evidence="3">The sequence shown here is derived from an EMBL/GenBank/DDBJ whole genome shotgun (WGS) entry which is preliminary data.</text>
</comment>
<feature type="domain" description="Xylanase inhibitor C-terminal" evidence="2">
    <location>
        <begin position="31"/>
        <end position="86"/>
    </location>
</feature>
<dbReference type="InterPro" id="IPR032799">
    <property type="entry name" value="TAXi_C"/>
</dbReference>
<dbReference type="Proteomes" id="UP001064489">
    <property type="component" value="Chromosome 6"/>
</dbReference>
<dbReference type="AlphaFoldDB" id="A0AAD5J8P8"/>
<sequence>MEISLIRPSQPPPSPSAMTCQSEETNSMQRVKLEVNVKETMLAEDAKRVCLAFIAAGDGEGAILGNLMQRTVQVVHDVEGRRIGFGPGTCA</sequence>
<dbReference type="Pfam" id="PF14541">
    <property type="entry name" value="TAXi_C"/>
    <property type="match status" value="1"/>
</dbReference>
<evidence type="ECO:0000256" key="1">
    <source>
        <dbReference type="SAM" id="MobiDB-lite"/>
    </source>
</evidence>
<accession>A0AAD5J8P8</accession>
<reference evidence="3" key="2">
    <citation type="submission" date="2023-02" db="EMBL/GenBank/DDBJ databases">
        <authorList>
            <person name="Swenson N.G."/>
            <person name="Wegrzyn J.L."/>
            <person name="Mcevoy S.L."/>
        </authorList>
    </citation>
    <scope>NUCLEOTIDE SEQUENCE</scope>
    <source>
        <strain evidence="3">91603</strain>
        <tissue evidence="3">Leaf</tissue>
    </source>
</reference>
<keyword evidence="4" id="KW-1185">Reference proteome</keyword>
<feature type="region of interest" description="Disordered" evidence="1">
    <location>
        <begin position="1"/>
        <end position="25"/>
    </location>
</feature>
<dbReference type="Gene3D" id="2.40.70.10">
    <property type="entry name" value="Acid Proteases"/>
    <property type="match status" value="1"/>
</dbReference>
<dbReference type="SUPFAM" id="SSF50630">
    <property type="entry name" value="Acid proteases"/>
    <property type="match status" value="1"/>
</dbReference>
<feature type="compositionally biased region" description="Polar residues" evidence="1">
    <location>
        <begin position="16"/>
        <end position="25"/>
    </location>
</feature>
<evidence type="ECO:0000259" key="2">
    <source>
        <dbReference type="Pfam" id="PF14541"/>
    </source>
</evidence>
<organism evidence="3 4">
    <name type="scientific">Acer negundo</name>
    <name type="common">Box elder</name>
    <dbReference type="NCBI Taxonomy" id="4023"/>
    <lineage>
        <taxon>Eukaryota</taxon>
        <taxon>Viridiplantae</taxon>
        <taxon>Streptophyta</taxon>
        <taxon>Embryophyta</taxon>
        <taxon>Tracheophyta</taxon>
        <taxon>Spermatophyta</taxon>
        <taxon>Magnoliopsida</taxon>
        <taxon>eudicotyledons</taxon>
        <taxon>Gunneridae</taxon>
        <taxon>Pentapetalae</taxon>
        <taxon>rosids</taxon>
        <taxon>malvids</taxon>
        <taxon>Sapindales</taxon>
        <taxon>Sapindaceae</taxon>
        <taxon>Hippocastanoideae</taxon>
        <taxon>Acereae</taxon>
        <taxon>Acer</taxon>
    </lineage>
</organism>
<evidence type="ECO:0000313" key="3">
    <source>
        <dbReference type="EMBL" id="KAI9191473.1"/>
    </source>
</evidence>
<name>A0AAD5J8P8_ACENE</name>
<protein>
    <recommendedName>
        <fullName evidence="2">Xylanase inhibitor C-terminal domain-containing protein</fullName>
    </recommendedName>
</protein>
<gene>
    <name evidence="3" type="ORF">LWI28_008888</name>
</gene>
<dbReference type="InterPro" id="IPR021109">
    <property type="entry name" value="Peptidase_aspartic_dom_sf"/>
</dbReference>
<reference evidence="3" key="1">
    <citation type="journal article" date="2022" name="Plant J.">
        <title>Strategies of tolerance reflected in two North American maple genomes.</title>
        <authorList>
            <person name="McEvoy S.L."/>
            <person name="Sezen U.U."/>
            <person name="Trouern-Trend A."/>
            <person name="McMahon S.M."/>
            <person name="Schaberg P.G."/>
            <person name="Yang J."/>
            <person name="Wegrzyn J.L."/>
            <person name="Swenson N.G."/>
        </authorList>
    </citation>
    <scope>NUCLEOTIDE SEQUENCE</scope>
    <source>
        <strain evidence="3">91603</strain>
    </source>
</reference>
<proteinExistence type="predicted"/>
<evidence type="ECO:0000313" key="4">
    <source>
        <dbReference type="Proteomes" id="UP001064489"/>
    </source>
</evidence>